<gene>
    <name evidence="2" type="ORF">BN2614_LOCUS6</name>
</gene>
<proteinExistence type="predicted"/>
<evidence type="ECO:0000313" key="2">
    <source>
        <dbReference type="EMBL" id="VCX04846.1"/>
    </source>
</evidence>
<dbReference type="EMBL" id="CYRY02030727">
    <property type="protein sequence ID" value="VCX04846.1"/>
    <property type="molecule type" value="Genomic_DNA"/>
</dbReference>
<feature type="compositionally biased region" description="Polar residues" evidence="1">
    <location>
        <begin position="28"/>
        <end position="46"/>
    </location>
</feature>
<comment type="caution">
    <text evidence="2">The sequence shown here is derived from an EMBL/GenBank/DDBJ whole genome shotgun (WGS) entry which is preliminary data.</text>
</comment>
<protein>
    <submittedName>
        <fullName evidence="2">Uncharacterized protein</fullName>
    </submittedName>
</protein>
<keyword evidence="3" id="KW-1185">Reference proteome</keyword>
<name>A0A9X9LYX3_GULGU</name>
<feature type="region of interest" description="Disordered" evidence="1">
    <location>
        <begin position="1"/>
        <end position="46"/>
    </location>
</feature>
<evidence type="ECO:0000256" key="1">
    <source>
        <dbReference type="SAM" id="MobiDB-lite"/>
    </source>
</evidence>
<dbReference type="AlphaFoldDB" id="A0A9X9LYX3"/>
<feature type="compositionally biased region" description="Gly residues" evidence="1">
    <location>
        <begin position="1"/>
        <end position="12"/>
    </location>
</feature>
<sequence>AAGGKGPSGGSGVRTKSGKGSPGCGDLTSLTTEPNRIWNPGNQAPTFQRQPTAQLISLEILERRTCLCVASQSLEAAGRGKQTLQTFSLSGDIISGLPDISGHLARSTER</sequence>
<evidence type="ECO:0000313" key="3">
    <source>
        <dbReference type="Proteomes" id="UP000269945"/>
    </source>
</evidence>
<dbReference type="Proteomes" id="UP000269945">
    <property type="component" value="Unassembled WGS sequence"/>
</dbReference>
<reference evidence="2 3" key="1">
    <citation type="submission" date="2018-10" db="EMBL/GenBank/DDBJ databases">
        <authorList>
            <person name="Ekblom R."/>
            <person name="Jareborg N."/>
        </authorList>
    </citation>
    <scope>NUCLEOTIDE SEQUENCE [LARGE SCALE GENOMIC DNA]</scope>
    <source>
        <tissue evidence="2">Muscle</tissue>
    </source>
</reference>
<feature type="non-terminal residue" evidence="2">
    <location>
        <position position="1"/>
    </location>
</feature>
<accession>A0A9X9LYX3</accession>
<organism evidence="2 3">
    <name type="scientific">Gulo gulo</name>
    <name type="common">Wolverine</name>
    <name type="synonym">Gluton</name>
    <dbReference type="NCBI Taxonomy" id="48420"/>
    <lineage>
        <taxon>Eukaryota</taxon>
        <taxon>Metazoa</taxon>
        <taxon>Chordata</taxon>
        <taxon>Craniata</taxon>
        <taxon>Vertebrata</taxon>
        <taxon>Euteleostomi</taxon>
        <taxon>Mammalia</taxon>
        <taxon>Eutheria</taxon>
        <taxon>Laurasiatheria</taxon>
        <taxon>Carnivora</taxon>
        <taxon>Caniformia</taxon>
        <taxon>Musteloidea</taxon>
        <taxon>Mustelidae</taxon>
        <taxon>Guloninae</taxon>
        <taxon>Gulo</taxon>
    </lineage>
</organism>